<dbReference type="KEGG" id="care:LT85_1504"/>
<dbReference type="Pfam" id="PF02661">
    <property type="entry name" value="Fic"/>
    <property type="match status" value="1"/>
</dbReference>
<evidence type="ECO:0000256" key="2">
    <source>
        <dbReference type="PIRSR" id="PIRSR640198-2"/>
    </source>
</evidence>
<dbReference type="Gene3D" id="1.10.10.10">
    <property type="entry name" value="Winged helix-like DNA-binding domain superfamily/Winged helix DNA-binding domain"/>
    <property type="match status" value="1"/>
</dbReference>
<dbReference type="STRING" id="279058.LT85_1504"/>
<dbReference type="GO" id="GO:0005524">
    <property type="term" value="F:ATP binding"/>
    <property type="evidence" value="ECO:0007669"/>
    <property type="project" value="UniProtKB-KW"/>
</dbReference>
<dbReference type="InterPro" id="IPR040198">
    <property type="entry name" value="Fido_containing"/>
</dbReference>
<feature type="domain" description="Fido" evidence="3">
    <location>
        <begin position="102"/>
        <end position="258"/>
    </location>
</feature>
<feature type="binding site" evidence="2">
    <location>
        <begin position="197"/>
        <end position="204"/>
    </location>
    <ligand>
        <name>ATP</name>
        <dbReference type="ChEBI" id="CHEBI:30616"/>
    </ligand>
</feature>
<dbReference type="PROSITE" id="PS51459">
    <property type="entry name" value="FIDO"/>
    <property type="match status" value="1"/>
</dbReference>
<dbReference type="AlphaFoldDB" id="A0A0A1FCU4"/>
<keyword evidence="2" id="KW-0547">Nucleotide-binding</keyword>
<reference evidence="5" key="1">
    <citation type="journal article" date="2014" name="Soil Biol. Biochem.">
        <title>Structure and function of bacterial communities in ageing soils: Insights from the Mendocino ecological staircase.</title>
        <authorList>
            <person name="Uroz S."/>
            <person name="Tech J.J."/>
            <person name="Sawaya N.A."/>
            <person name="Frey-Klett P."/>
            <person name="Leveau J.H.J."/>
        </authorList>
    </citation>
    <scope>NUCLEOTIDE SEQUENCE [LARGE SCALE GENOMIC DNA]</scope>
    <source>
        <strain evidence="5">Cal35</strain>
    </source>
</reference>
<name>A0A0A1FCU4_9BURK</name>
<dbReference type="InterPro" id="IPR036388">
    <property type="entry name" value="WH-like_DNA-bd_sf"/>
</dbReference>
<dbReference type="Pfam" id="PF13776">
    <property type="entry name" value="DUF4172"/>
    <property type="match status" value="1"/>
</dbReference>
<feature type="binding site" evidence="2">
    <location>
        <begin position="235"/>
        <end position="236"/>
    </location>
    <ligand>
        <name>ATP</name>
        <dbReference type="ChEBI" id="CHEBI:30616"/>
    </ligand>
</feature>
<proteinExistence type="predicted"/>
<dbReference type="InterPro" id="IPR025230">
    <property type="entry name" value="DUF4172"/>
</dbReference>
<dbReference type="InterPro" id="IPR036597">
    <property type="entry name" value="Fido-like_dom_sf"/>
</dbReference>
<evidence type="ECO:0000313" key="4">
    <source>
        <dbReference type="EMBL" id="AIY40662.1"/>
    </source>
</evidence>
<feature type="active site" evidence="1">
    <location>
        <position position="193"/>
    </location>
</feature>
<accession>A0A0A1FCU4</accession>
<dbReference type="Gene3D" id="1.10.3290.10">
    <property type="entry name" value="Fido-like domain"/>
    <property type="match status" value="1"/>
</dbReference>
<dbReference type="HOGENOM" id="CLU_041789_0_0_4"/>
<keyword evidence="2" id="KW-0067">ATP-binding</keyword>
<keyword evidence="5" id="KW-1185">Reference proteome</keyword>
<evidence type="ECO:0000313" key="5">
    <source>
        <dbReference type="Proteomes" id="UP000030302"/>
    </source>
</evidence>
<sequence>MRYDDARVNAEIVLAKHAQGVIEGKLAALGFEQRQELAAEAWTQEAVSTAAIEGERLDLQAVRSSVGRRLGVASYKGPNALRHIDGLLDIMDDAVSNAAAPLSDERLQAWQAALFPTGFSGMSKIRVGAYREHVEPMQIVSGRLGHENIHFEAPPSAQVPAEMGQFLAWFNSRQESDSLIQAALAHLWFETIHPFEDGNGRAGRVVVDLVLARDIGETSRLIRISQRLLEQRDDYYEQLERAQHGSLDVSNWIAWFVTQVRIACEQSSLVIDESLEKARFWFTHRDKELAPRQRKLLNALLDAGSGGFEGGMSTKKYESLTGASRATSSRDLIELEQMGLLRQAGAGRSTRYYLNIDGWDAQQ</sequence>
<dbReference type="PANTHER" id="PTHR13504">
    <property type="entry name" value="FIDO DOMAIN-CONTAINING PROTEIN DDB_G0283145"/>
    <property type="match status" value="1"/>
</dbReference>
<protein>
    <submittedName>
        <fullName evidence="4">Fic family protein</fullName>
    </submittedName>
</protein>
<gene>
    <name evidence="4" type="ORF">LT85_1504</name>
</gene>
<evidence type="ECO:0000256" key="1">
    <source>
        <dbReference type="PIRSR" id="PIRSR640198-1"/>
    </source>
</evidence>
<evidence type="ECO:0000259" key="3">
    <source>
        <dbReference type="PROSITE" id="PS51459"/>
    </source>
</evidence>
<dbReference type="InterPro" id="IPR003812">
    <property type="entry name" value="Fido"/>
</dbReference>
<dbReference type="Proteomes" id="UP000030302">
    <property type="component" value="Chromosome"/>
</dbReference>
<dbReference type="SUPFAM" id="SSF140931">
    <property type="entry name" value="Fic-like"/>
    <property type="match status" value="1"/>
</dbReference>
<dbReference type="EMBL" id="CP009962">
    <property type="protein sequence ID" value="AIY40662.1"/>
    <property type="molecule type" value="Genomic_DNA"/>
</dbReference>
<organism evidence="4 5">
    <name type="scientific">Collimonas arenae</name>
    <dbReference type="NCBI Taxonomy" id="279058"/>
    <lineage>
        <taxon>Bacteria</taxon>
        <taxon>Pseudomonadati</taxon>
        <taxon>Pseudomonadota</taxon>
        <taxon>Betaproteobacteria</taxon>
        <taxon>Burkholderiales</taxon>
        <taxon>Oxalobacteraceae</taxon>
        <taxon>Collimonas</taxon>
    </lineage>
</organism>
<dbReference type="PANTHER" id="PTHR13504:SF33">
    <property type="entry name" value="FIC FAMILY PROTEIN"/>
    <property type="match status" value="1"/>
</dbReference>